<keyword evidence="3" id="KW-1185">Reference proteome</keyword>
<evidence type="ECO:0000313" key="3">
    <source>
        <dbReference type="Proteomes" id="UP000001955"/>
    </source>
</evidence>
<dbReference type="RefSeq" id="WP_002440823.1">
    <property type="nucleotide sequence ID" value="NC_017910.1"/>
</dbReference>
<reference evidence="2 3" key="1">
    <citation type="journal article" date="2012" name="J. Bacteriol.">
        <title>Complete genome sequence of the B12-producing Shimwellia blattae strain DSM 4481, isolated from a cockroach.</title>
        <authorList>
            <person name="Brzuszkiewicz E."/>
            <person name="Waschkowitz T."/>
            <person name="Wiezer A."/>
            <person name="Daniel R."/>
        </authorList>
    </citation>
    <scope>NUCLEOTIDE SEQUENCE [LARGE SCALE GENOMIC DNA]</scope>
    <source>
        <strain evidence="3">ATCC 29907 / DSM 4481 / JCM 1650 / NBRC 105725 / CDC 9005-74</strain>
    </source>
</reference>
<feature type="region of interest" description="Disordered" evidence="1">
    <location>
        <begin position="1"/>
        <end position="22"/>
    </location>
</feature>
<gene>
    <name evidence="2" type="ordered locus">EBL_c20570</name>
</gene>
<evidence type="ECO:0000313" key="2">
    <source>
        <dbReference type="EMBL" id="AFJ47148.1"/>
    </source>
</evidence>
<evidence type="ECO:0000256" key="1">
    <source>
        <dbReference type="SAM" id="MobiDB-lite"/>
    </source>
</evidence>
<sequence>MKTSPKSAPNTDIPLPAEGNNDLIPVRAQRRFLDGDNYRGLDDAFSVSRQRAAELAANGLIVPEEWGPENKMKSVPVNKAGEP</sequence>
<dbReference type="KEGG" id="ebt:EBL_c20570"/>
<accession>K6WG04</accession>
<proteinExistence type="predicted"/>
<name>I2B9E4_SHIBC</name>
<protein>
    <submittedName>
        <fullName evidence="2">Uncharacterized protein</fullName>
    </submittedName>
</protein>
<dbReference type="AlphaFoldDB" id="I2B9E4"/>
<accession>I2B9E4</accession>
<dbReference type="STRING" id="630626.EBL_c20570"/>
<organism evidence="2 3">
    <name type="scientific">Shimwellia blattae (strain ATCC 29907 / DSM 4481 / JCM 1650 / NBRC 105725 / CDC 9005-74)</name>
    <name type="common">Escherichia blattae</name>
    <dbReference type="NCBI Taxonomy" id="630626"/>
    <lineage>
        <taxon>Bacteria</taxon>
        <taxon>Pseudomonadati</taxon>
        <taxon>Pseudomonadota</taxon>
        <taxon>Gammaproteobacteria</taxon>
        <taxon>Enterobacterales</taxon>
        <taxon>Enterobacteriaceae</taxon>
        <taxon>Shimwellia</taxon>
    </lineage>
</organism>
<dbReference type="EMBL" id="CP001560">
    <property type="protein sequence ID" value="AFJ47148.1"/>
    <property type="molecule type" value="Genomic_DNA"/>
</dbReference>
<dbReference type="HOGENOM" id="CLU_192894_0_0_6"/>
<dbReference type="Proteomes" id="UP000001955">
    <property type="component" value="Chromosome"/>
</dbReference>
<feature type="compositionally biased region" description="Polar residues" evidence="1">
    <location>
        <begin position="1"/>
        <end position="10"/>
    </location>
</feature>